<proteinExistence type="predicted"/>
<dbReference type="EMBL" id="JAHKSW010000002">
    <property type="protein sequence ID" value="KAG7335131.1"/>
    <property type="molecule type" value="Genomic_DNA"/>
</dbReference>
<protein>
    <submittedName>
        <fullName evidence="1">Uncharacterized protein</fullName>
    </submittedName>
</protein>
<accession>A0A9D3P6V9</accession>
<dbReference type="Proteomes" id="UP000824219">
    <property type="component" value="Linkage Group LG02"/>
</dbReference>
<dbReference type="AlphaFoldDB" id="A0A9D3P6V9"/>
<comment type="caution">
    <text evidence="1">The sequence shown here is derived from an EMBL/GenBank/DDBJ whole genome shotgun (WGS) entry which is preliminary data.</text>
</comment>
<organism evidence="1 2">
    <name type="scientific">Hemibagrus wyckioides</name>
    <dbReference type="NCBI Taxonomy" id="337641"/>
    <lineage>
        <taxon>Eukaryota</taxon>
        <taxon>Metazoa</taxon>
        <taxon>Chordata</taxon>
        <taxon>Craniata</taxon>
        <taxon>Vertebrata</taxon>
        <taxon>Euteleostomi</taxon>
        <taxon>Actinopterygii</taxon>
        <taxon>Neopterygii</taxon>
        <taxon>Teleostei</taxon>
        <taxon>Ostariophysi</taxon>
        <taxon>Siluriformes</taxon>
        <taxon>Bagridae</taxon>
        <taxon>Hemibagrus</taxon>
    </lineage>
</organism>
<evidence type="ECO:0000313" key="2">
    <source>
        <dbReference type="Proteomes" id="UP000824219"/>
    </source>
</evidence>
<name>A0A9D3P6V9_9TELE</name>
<keyword evidence="2" id="KW-1185">Reference proteome</keyword>
<reference evidence="1 2" key="1">
    <citation type="submission" date="2021-06" db="EMBL/GenBank/DDBJ databases">
        <title>Chromosome-level genome assembly of the red-tail catfish (Hemibagrus wyckioides).</title>
        <authorList>
            <person name="Shao F."/>
        </authorList>
    </citation>
    <scope>NUCLEOTIDE SEQUENCE [LARGE SCALE GENOMIC DNA]</scope>
    <source>
        <strain evidence="1">EC202008001</strain>
        <tissue evidence="1">Blood</tissue>
    </source>
</reference>
<gene>
    <name evidence="1" type="ORF">KOW79_001727</name>
</gene>
<evidence type="ECO:0000313" key="1">
    <source>
        <dbReference type="EMBL" id="KAG7335131.1"/>
    </source>
</evidence>
<sequence length="69" mass="8181">MHHLNILLPDRDDKNHHHHQQQQLWKWIPGKQTPSTCFTWILAVEEDVCFFAVMDGLNLQEGEKLSYVL</sequence>